<evidence type="ECO:0000313" key="2">
    <source>
        <dbReference type="EMBL" id="JAC75140.1"/>
    </source>
</evidence>
<dbReference type="Pfam" id="PF10199">
    <property type="entry name" value="Adaptin_binding"/>
    <property type="match status" value="1"/>
</dbReference>
<dbReference type="PANTHER" id="PTHR14659:SF1">
    <property type="entry name" value="ALPHA- AND GAMMA-ADAPTIN-BINDING PROTEIN P34"/>
    <property type="match status" value="1"/>
</dbReference>
<gene>
    <name evidence="2" type="ORF">TSPGSL018_23951</name>
</gene>
<dbReference type="InterPro" id="IPR019341">
    <property type="entry name" value="Alpha/Gamma-adaptin-bd_p34"/>
</dbReference>
<dbReference type="InterPro" id="IPR027417">
    <property type="entry name" value="P-loop_NTPase"/>
</dbReference>
<proteinExistence type="predicted"/>
<dbReference type="Gene3D" id="3.40.50.11960">
    <property type="match status" value="1"/>
</dbReference>
<feature type="region of interest" description="Disordered" evidence="1">
    <location>
        <begin position="39"/>
        <end position="82"/>
    </location>
</feature>
<organism evidence="2">
    <name type="scientific">Tetraselmis sp. GSL018</name>
    <dbReference type="NCBI Taxonomy" id="582737"/>
    <lineage>
        <taxon>Eukaryota</taxon>
        <taxon>Viridiplantae</taxon>
        <taxon>Chlorophyta</taxon>
        <taxon>core chlorophytes</taxon>
        <taxon>Chlorodendrophyceae</taxon>
        <taxon>Chlorodendrales</taxon>
        <taxon>Chlorodendraceae</taxon>
        <taxon>Tetraselmis</taxon>
    </lineage>
</organism>
<dbReference type="EMBL" id="GBEZ01010544">
    <property type="protein sequence ID" value="JAC75140.1"/>
    <property type="molecule type" value="Transcribed_RNA"/>
</dbReference>
<dbReference type="CDD" id="cd00882">
    <property type="entry name" value="Ras_like_GTPase"/>
    <property type="match status" value="1"/>
</dbReference>
<feature type="region of interest" description="Disordered" evidence="1">
    <location>
        <begin position="272"/>
        <end position="347"/>
    </location>
</feature>
<evidence type="ECO:0000256" key="1">
    <source>
        <dbReference type="SAM" id="MobiDB-lite"/>
    </source>
</evidence>
<feature type="compositionally biased region" description="Low complexity" evidence="1">
    <location>
        <begin position="277"/>
        <end position="288"/>
    </location>
</feature>
<dbReference type="AlphaFoldDB" id="A0A061RWV3"/>
<protein>
    <submittedName>
        <fullName evidence="2">Uncharacterized protein</fullName>
    </submittedName>
</protein>
<name>A0A061RWV3_9CHLO</name>
<dbReference type="SUPFAM" id="SSF52540">
    <property type="entry name" value="P-loop containing nucleoside triphosphate hydrolases"/>
    <property type="match status" value="1"/>
</dbReference>
<feature type="non-terminal residue" evidence="2">
    <location>
        <position position="1"/>
    </location>
</feature>
<feature type="compositionally biased region" description="Basic and acidic residues" evidence="1">
    <location>
        <begin position="68"/>
        <end position="78"/>
    </location>
</feature>
<sequence>PSSHTPLTPCTCDSRCASSQPPPLQLPTGTCLLPCGVQSTSGKERRRWGSDPARDAHVRAAGAPAVRRGIEPRAEATADPRSIPPHRPCFALSGSSKLIPVVLIVGDRDVGKCTLASRILKKELSHTEQLREHAFTWELDTKYYKASILLKYEQIGATCQTRVQPPIEGLILLLDGFRQETWNAAREWMSAFEQDPAVRLCVINKCEQCLASSPRPAWHEEVREWCVDNSFECVQVSCLDSEADRALGDDMGEGVARVVEALEAHIWPGMRRKGRLSSDSAPASSRASGDGGCDAEPTRGAGEGTGPRQERGAEPALRPTLEEEEEEEPAARLVDTGGDSESDGELGELGKLMFSLAEHRQRLAGLSDEERRARAADLALQMLKVMEADSESGEDDLSGGD</sequence>
<dbReference type="PANTHER" id="PTHR14659">
    <property type="entry name" value="ALPHA- AND GAMMA-ADAPTIN-BINDING PROTEIN P34"/>
    <property type="match status" value="1"/>
</dbReference>
<reference evidence="2" key="1">
    <citation type="submission" date="2014-05" db="EMBL/GenBank/DDBJ databases">
        <title>The transcriptome of the halophilic microalga Tetraselmis sp. GSL018 isolated from the Great Salt Lake, Utah.</title>
        <authorList>
            <person name="Jinkerson R.E."/>
            <person name="D'Adamo S."/>
            <person name="Posewitz M.C."/>
        </authorList>
    </citation>
    <scope>NUCLEOTIDE SEQUENCE</scope>
    <source>
        <strain evidence="2">GSL018</strain>
    </source>
</reference>
<accession>A0A061RWV3</accession>
<feature type="compositionally biased region" description="Basic and acidic residues" evidence="1">
    <location>
        <begin position="47"/>
        <end position="58"/>
    </location>
</feature>